<feature type="region of interest" description="Disordered" evidence="1">
    <location>
        <begin position="516"/>
        <end position="572"/>
    </location>
</feature>
<feature type="compositionally biased region" description="Pro residues" evidence="1">
    <location>
        <begin position="526"/>
        <end position="547"/>
    </location>
</feature>
<feature type="compositionally biased region" description="Pro residues" evidence="1">
    <location>
        <begin position="850"/>
        <end position="871"/>
    </location>
</feature>
<evidence type="ECO:0000313" key="3">
    <source>
        <dbReference type="EMBL" id="KAG7348870.1"/>
    </source>
</evidence>
<feature type="compositionally biased region" description="Pro residues" evidence="1">
    <location>
        <begin position="364"/>
        <end position="385"/>
    </location>
</feature>
<evidence type="ECO:0000256" key="2">
    <source>
        <dbReference type="SAM" id="SignalP"/>
    </source>
</evidence>
<feature type="region of interest" description="Disordered" evidence="1">
    <location>
        <begin position="840"/>
        <end position="896"/>
    </location>
</feature>
<feature type="compositionally biased region" description="Low complexity" evidence="1">
    <location>
        <begin position="227"/>
        <end position="248"/>
    </location>
</feature>
<organism evidence="3 4">
    <name type="scientific">Nitzschia inconspicua</name>
    <dbReference type="NCBI Taxonomy" id="303405"/>
    <lineage>
        <taxon>Eukaryota</taxon>
        <taxon>Sar</taxon>
        <taxon>Stramenopiles</taxon>
        <taxon>Ochrophyta</taxon>
        <taxon>Bacillariophyta</taxon>
        <taxon>Bacillariophyceae</taxon>
        <taxon>Bacillariophycidae</taxon>
        <taxon>Bacillariales</taxon>
        <taxon>Bacillariaceae</taxon>
        <taxon>Nitzschia</taxon>
    </lineage>
</organism>
<protein>
    <submittedName>
        <fullName evidence="3">PT repeat-containing protein</fullName>
    </submittedName>
</protein>
<evidence type="ECO:0000313" key="4">
    <source>
        <dbReference type="Proteomes" id="UP000693970"/>
    </source>
</evidence>
<reference evidence="3" key="1">
    <citation type="journal article" date="2021" name="Sci. Rep.">
        <title>Diploid genomic architecture of Nitzschia inconspicua, an elite biomass production diatom.</title>
        <authorList>
            <person name="Oliver A."/>
            <person name="Podell S."/>
            <person name="Pinowska A."/>
            <person name="Traller J.C."/>
            <person name="Smith S.R."/>
            <person name="McClure R."/>
            <person name="Beliaev A."/>
            <person name="Bohutskyi P."/>
            <person name="Hill E.A."/>
            <person name="Rabines A."/>
            <person name="Zheng H."/>
            <person name="Allen L.Z."/>
            <person name="Kuo A."/>
            <person name="Grigoriev I.V."/>
            <person name="Allen A.E."/>
            <person name="Hazlebeck D."/>
            <person name="Allen E.E."/>
        </authorList>
    </citation>
    <scope>NUCLEOTIDE SEQUENCE</scope>
    <source>
        <strain evidence="3">Hildebrandi</strain>
    </source>
</reference>
<keyword evidence="2" id="KW-0732">Signal</keyword>
<feature type="region of interest" description="Disordered" evidence="1">
    <location>
        <begin position="678"/>
        <end position="734"/>
    </location>
</feature>
<sequence>MFNHLPLLCLLAFANVELTGGKSFIGERIQKDKRFVVFNSRSLSGECLPICVPQTRTFDSAASPTDKPYATPSIPPTSPSCACSDSSYPVSYSWKCGLDLYYCENKITSICSQSMTADVTLVPLNDDECTAMQAVKLNNKCIATSKVLRPKDLSHKVCYPLLDPMVGIKFDGECDECQSYVALPSATSSTIAATDAPTDAPTAPPTEKPTIPPTDAPTAPPTEKPTDAPTDPPTAISESSPSCSCSDDNSAVSYSWKCGLDLYYCENKITSICSQSMTAGVTLVPLNDAECTAMQAVKLDSKCIATSKVLRPKDLSHKVCYPLLDPMVGIKFDGECDECQSYVALPSATSSTIAATDAPTDAPTAPPTEKPTIPPTDAPTAPPTEKPTDAPTDPPTAISESSPSCSCSDDNSAVSYSWKCGLDLYYCENKITSICSQSMTAGVTLVPLNDAECTAMQAVKLDSKCIATSKVLRPKDLSHKVCYPLLDPMVGIKFDGECDECQSYVALPSATSSTIAATDAPTDAPTAPPTEKPTIPPTDAPTAPPTEKPTDAPTDPPTAISESSPSCSCSDDNSAVSYSWKCGLDLYYCENKITSICSQSMTAGVTLVPLNDAECTAMQAVKLDSKCIATSKVLRPKDLSHKVCYPLLDPMVGIKFDGECDECQSYVALPSATSSTIAATDAPTDAPTAPPTEKPTIPPTDAPTAPPTEKPTDAPTDPPTAISESSPSCSCSDDNSAVSYSWKCGLDLYYCENKITSICSQSMTAGVTLVPLNDAECTAMQAVKLDDKCIATSKVLRPKDLSHKVCYPLLDPMVGIKFDGECDECQSYVALPSATSSTIAATDAPTDAPTAPPTEKPTIPPTDAPTAPPTEKPTDAPTDPPTAISESSPSCSCSDDNSAVSYSWKCGLDLYYCENKITSICSQSMTAGVTLVPLNDAECTAMQAVKLDSKCIATSKVSRPKDLSHKVCYNSLNPMIGFKFDGRCDRCTSFTRL</sequence>
<feature type="compositionally biased region" description="Low complexity" evidence="1">
    <location>
        <begin position="678"/>
        <end position="687"/>
    </location>
</feature>
<feature type="chain" id="PRO_5039919471" evidence="2">
    <location>
        <begin position="22"/>
        <end position="993"/>
    </location>
</feature>
<feature type="signal peptide" evidence="2">
    <location>
        <begin position="1"/>
        <end position="21"/>
    </location>
</feature>
<dbReference type="PANTHER" id="PTHR24216">
    <property type="entry name" value="PAXILLIN-RELATED"/>
    <property type="match status" value="1"/>
</dbReference>
<feature type="region of interest" description="Disordered" evidence="1">
    <location>
        <begin position="192"/>
        <end position="248"/>
    </location>
</feature>
<feature type="compositionally biased region" description="Low complexity" evidence="1">
    <location>
        <begin position="516"/>
        <end position="525"/>
    </location>
</feature>
<feature type="region of interest" description="Disordered" evidence="1">
    <location>
        <begin position="354"/>
        <end position="410"/>
    </location>
</feature>
<dbReference type="AlphaFoldDB" id="A0A9K3KTE0"/>
<feature type="compositionally biased region" description="Low complexity" evidence="1">
    <location>
        <begin position="713"/>
        <end position="734"/>
    </location>
</feature>
<feature type="compositionally biased region" description="Low complexity" evidence="1">
    <location>
        <begin position="192"/>
        <end position="201"/>
    </location>
</feature>
<evidence type="ECO:0000256" key="1">
    <source>
        <dbReference type="SAM" id="MobiDB-lite"/>
    </source>
</evidence>
<feature type="compositionally biased region" description="Low complexity" evidence="1">
    <location>
        <begin position="389"/>
        <end position="410"/>
    </location>
</feature>
<accession>A0A9K3KTE0</accession>
<dbReference type="OrthoDB" id="56080at2759"/>
<gene>
    <name evidence="3" type="ORF">IV203_011467</name>
</gene>
<feature type="compositionally biased region" description="Low complexity" evidence="1">
    <location>
        <begin position="840"/>
        <end position="849"/>
    </location>
</feature>
<reference evidence="3" key="2">
    <citation type="submission" date="2021-04" db="EMBL/GenBank/DDBJ databases">
        <authorList>
            <person name="Podell S."/>
        </authorList>
    </citation>
    <scope>NUCLEOTIDE SEQUENCE</scope>
    <source>
        <strain evidence="3">Hildebrandi</strain>
    </source>
</reference>
<dbReference type="PANTHER" id="PTHR24216:SF65">
    <property type="entry name" value="PAXILLIN-LIKE PROTEIN 1"/>
    <property type="match status" value="1"/>
</dbReference>
<name>A0A9K3KTE0_9STRA</name>
<keyword evidence="4" id="KW-1185">Reference proteome</keyword>
<proteinExistence type="predicted"/>
<comment type="caution">
    <text evidence="3">The sequence shown here is derived from an EMBL/GenBank/DDBJ whole genome shotgun (WGS) entry which is preliminary data.</text>
</comment>
<feature type="compositionally biased region" description="Low complexity" evidence="1">
    <location>
        <begin position="551"/>
        <end position="572"/>
    </location>
</feature>
<feature type="compositionally biased region" description="Low complexity" evidence="1">
    <location>
        <begin position="875"/>
        <end position="896"/>
    </location>
</feature>
<dbReference type="EMBL" id="JAGRRH010000019">
    <property type="protein sequence ID" value="KAG7348870.1"/>
    <property type="molecule type" value="Genomic_DNA"/>
</dbReference>
<feature type="compositionally biased region" description="Pro residues" evidence="1">
    <location>
        <begin position="688"/>
        <end position="709"/>
    </location>
</feature>
<feature type="compositionally biased region" description="Low complexity" evidence="1">
    <location>
        <begin position="354"/>
        <end position="363"/>
    </location>
</feature>
<dbReference type="Proteomes" id="UP000693970">
    <property type="component" value="Unassembled WGS sequence"/>
</dbReference>
<feature type="compositionally biased region" description="Pro residues" evidence="1">
    <location>
        <begin position="202"/>
        <end position="223"/>
    </location>
</feature>